<proteinExistence type="predicted"/>
<evidence type="ECO:0000313" key="2">
    <source>
        <dbReference type="Proteomes" id="UP001356095"/>
    </source>
</evidence>
<organism evidence="1 2">
    <name type="scientific">Nocardiopsis codii</name>
    <dbReference type="NCBI Taxonomy" id="3065942"/>
    <lineage>
        <taxon>Bacteria</taxon>
        <taxon>Bacillati</taxon>
        <taxon>Actinomycetota</taxon>
        <taxon>Actinomycetes</taxon>
        <taxon>Streptosporangiales</taxon>
        <taxon>Nocardiopsidaceae</taxon>
        <taxon>Nocardiopsis</taxon>
    </lineage>
</organism>
<accession>A0ABU7K1T0</accession>
<protein>
    <recommendedName>
        <fullName evidence="3">Secreted protein</fullName>
    </recommendedName>
</protein>
<gene>
    <name evidence="1" type="ORF">Q8791_03120</name>
</gene>
<sequence length="106" mass="11334">MHTTSLEVIGTHVKRTLAALALTSATTLTLGAVPAQAAKGVLVINGTEFHNPVGCFDTDRWPLVVDNRTDGPGYVFSDPGCTGNFVMVVEEGRRETSEIGQSVYLR</sequence>
<dbReference type="EMBL" id="JAUZMY010000002">
    <property type="protein sequence ID" value="MEE2036211.1"/>
    <property type="molecule type" value="Genomic_DNA"/>
</dbReference>
<comment type="caution">
    <text evidence="1">The sequence shown here is derived from an EMBL/GenBank/DDBJ whole genome shotgun (WGS) entry which is preliminary data.</text>
</comment>
<evidence type="ECO:0008006" key="3">
    <source>
        <dbReference type="Google" id="ProtNLM"/>
    </source>
</evidence>
<dbReference type="Proteomes" id="UP001356095">
    <property type="component" value="Unassembled WGS sequence"/>
</dbReference>
<keyword evidence="2" id="KW-1185">Reference proteome</keyword>
<name>A0ABU7K1T0_9ACTN</name>
<evidence type="ECO:0000313" key="1">
    <source>
        <dbReference type="EMBL" id="MEE2036211.1"/>
    </source>
</evidence>
<reference evidence="1 2" key="1">
    <citation type="submission" date="2023-08" db="EMBL/GenBank/DDBJ databases">
        <authorList>
            <person name="Girao M."/>
            <person name="Carvalho M.F."/>
        </authorList>
    </citation>
    <scope>NUCLEOTIDE SEQUENCE [LARGE SCALE GENOMIC DNA]</scope>
    <source>
        <strain evidence="1 2">CT-R113</strain>
    </source>
</reference>